<comment type="subcellular location">
    <subcellularLocation>
        <location evidence="1">Membrane</location>
        <topology evidence="1">Multi-pass membrane protein</topology>
    </subcellularLocation>
</comment>
<feature type="transmembrane region" description="Helical" evidence="7">
    <location>
        <begin position="395"/>
        <end position="416"/>
    </location>
</feature>
<dbReference type="AlphaFoldDB" id="A0A8H4PZU6"/>
<dbReference type="PANTHER" id="PTHR23502">
    <property type="entry name" value="MAJOR FACILITATOR SUPERFAMILY"/>
    <property type="match status" value="1"/>
</dbReference>
<dbReference type="OrthoDB" id="5215911at2759"/>
<evidence type="ECO:0000256" key="6">
    <source>
        <dbReference type="SAM" id="MobiDB-lite"/>
    </source>
</evidence>
<feature type="transmembrane region" description="Helical" evidence="7">
    <location>
        <begin position="167"/>
        <end position="185"/>
    </location>
</feature>
<feature type="transmembrane region" description="Helical" evidence="7">
    <location>
        <begin position="134"/>
        <end position="155"/>
    </location>
</feature>
<feature type="transmembrane region" description="Helical" evidence="7">
    <location>
        <begin position="428"/>
        <end position="450"/>
    </location>
</feature>
<gene>
    <name evidence="8" type="ORF">G6O67_000587</name>
</gene>
<feature type="transmembrane region" description="Helical" evidence="7">
    <location>
        <begin position="483"/>
        <end position="502"/>
    </location>
</feature>
<evidence type="ECO:0000313" key="8">
    <source>
        <dbReference type="EMBL" id="KAF4513298.1"/>
    </source>
</evidence>
<dbReference type="EMBL" id="JAAVMX010000001">
    <property type="protein sequence ID" value="KAF4513298.1"/>
    <property type="molecule type" value="Genomic_DNA"/>
</dbReference>
<evidence type="ECO:0000256" key="4">
    <source>
        <dbReference type="ARBA" id="ARBA00022989"/>
    </source>
</evidence>
<evidence type="ECO:0000256" key="3">
    <source>
        <dbReference type="ARBA" id="ARBA00022692"/>
    </source>
</evidence>
<sequence>MDWDFNSRPMAITEPPLARSPEPSSLANIHDFGHGPPPQPKPVWPMPTTASSRSLSVGSLSTHHKIVKCGRGKHSDVELIPQPSDDPDDPLNWPRWRKDLNLISLLATVGLVGAMKTAFVTTSGAMAIQYNASYTAVAALTSVPIILSAVTGLASSMAAKLWGKRPMYLASALLLLAGSIWTSVATDGFASCMGSRVLQGLGWGAFDTLVLGSIQDTYFEHERNLPISLYNIFSIATTWGSPLIGGLVSNTSASFATQFRVISGLHALSLPLLAFGAPETAFDRSLSPVMASSPGPGTGLGRGGVDDGDSWSYCLRQHVSVDQATGYVKGMLKQSSFRGGKPLPTALQSPRALVAPTTLLLFTLSSIPYGALWGLVTSVALFTAPPPLALNPASIGALMVGPWIMATAVVGGFCFYRGFHQKFTRRVSYAIVALGTFLVLVGLLSFGLGLHNFMIRDRHRPRGPAGPFSIALVFFTPQAARQLSLPLLSFQLGILAAGLHVLDTTTRPLLVRSASFTSSSIAVAHRSIGDMHAGVVVLRNLAAAVFVAATPAAVTYVGGLRAAVMGLAVAHALLAAAIVALCWLFDEAVWRADGRVMGLVDLRMLKQSASFFEHD</sequence>
<dbReference type="InterPro" id="IPR011701">
    <property type="entry name" value="MFS"/>
</dbReference>
<evidence type="ECO:0000256" key="5">
    <source>
        <dbReference type="ARBA" id="ARBA00023136"/>
    </source>
</evidence>
<name>A0A8H4PZU6_9HYPO</name>
<feature type="transmembrane region" description="Helical" evidence="7">
    <location>
        <begin position="102"/>
        <end position="128"/>
    </location>
</feature>
<organism evidence="8 9">
    <name type="scientific">Ophiocordyceps sinensis</name>
    <dbReference type="NCBI Taxonomy" id="72228"/>
    <lineage>
        <taxon>Eukaryota</taxon>
        <taxon>Fungi</taxon>
        <taxon>Dikarya</taxon>
        <taxon>Ascomycota</taxon>
        <taxon>Pezizomycotina</taxon>
        <taxon>Sordariomycetes</taxon>
        <taxon>Hypocreomycetidae</taxon>
        <taxon>Hypocreales</taxon>
        <taxon>Ophiocordycipitaceae</taxon>
        <taxon>Ophiocordyceps</taxon>
    </lineage>
</organism>
<dbReference type="Gene3D" id="1.20.1250.20">
    <property type="entry name" value="MFS general substrate transporter like domains"/>
    <property type="match status" value="1"/>
</dbReference>
<dbReference type="Pfam" id="PF07690">
    <property type="entry name" value="MFS_1"/>
    <property type="match status" value="1"/>
</dbReference>
<accession>A0A8H4PZU6</accession>
<comment type="similarity">
    <text evidence="2">Belongs to the major facilitator superfamily.</text>
</comment>
<keyword evidence="4 7" id="KW-1133">Transmembrane helix</keyword>
<proteinExistence type="inferred from homology"/>
<keyword evidence="5 7" id="KW-0472">Membrane</keyword>
<dbReference type="Proteomes" id="UP000557566">
    <property type="component" value="Unassembled WGS sequence"/>
</dbReference>
<comment type="caution">
    <text evidence="8">The sequence shown here is derived from an EMBL/GenBank/DDBJ whole genome shotgun (WGS) entry which is preliminary data.</text>
</comment>
<evidence type="ECO:0000256" key="7">
    <source>
        <dbReference type="SAM" id="Phobius"/>
    </source>
</evidence>
<keyword evidence="9" id="KW-1185">Reference proteome</keyword>
<dbReference type="GO" id="GO:0016020">
    <property type="term" value="C:membrane"/>
    <property type="evidence" value="ECO:0007669"/>
    <property type="project" value="UniProtKB-SubCell"/>
</dbReference>
<evidence type="ECO:0000256" key="2">
    <source>
        <dbReference type="ARBA" id="ARBA00008335"/>
    </source>
</evidence>
<feature type="region of interest" description="Disordered" evidence="6">
    <location>
        <begin position="1"/>
        <end position="50"/>
    </location>
</feature>
<feature type="compositionally biased region" description="Pro residues" evidence="6">
    <location>
        <begin position="35"/>
        <end position="45"/>
    </location>
</feature>
<evidence type="ECO:0008006" key="10">
    <source>
        <dbReference type="Google" id="ProtNLM"/>
    </source>
</evidence>
<feature type="transmembrane region" description="Helical" evidence="7">
    <location>
        <begin position="563"/>
        <end position="585"/>
    </location>
</feature>
<evidence type="ECO:0000313" key="9">
    <source>
        <dbReference type="Proteomes" id="UP000557566"/>
    </source>
</evidence>
<dbReference type="PANTHER" id="PTHR23502:SF68">
    <property type="entry name" value="MULTIDRUG TRANSPORTER, PUTATIVE (AFU_ORTHOLOGUE AFUA_3G01120)-RELATED"/>
    <property type="match status" value="1"/>
</dbReference>
<reference evidence="8 9" key="1">
    <citation type="journal article" date="2020" name="Genome Biol. Evol.">
        <title>A new high-quality draft genome assembly of the Chinese cordyceps Ophiocordyceps sinensis.</title>
        <authorList>
            <person name="Shu R."/>
            <person name="Zhang J."/>
            <person name="Meng Q."/>
            <person name="Zhang H."/>
            <person name="Zhou G."/>
            <person name="Li M."/>
            <person name="Wu P."/>
            <person name="Zhao Y."/>
            <person name="Chen C."/>
            <person name="Qin Q."/>
        </authorList>
    </citation>
    <scope>NUCLEOTIDE SEQUENCE [LARGE SCALE GENOMIC DNA]</scope>
    <source>
        <strain evidence="8 9">IOZ07</strain>
    </source>
</reference>
<dbReference type="SUPFAM" id="SSF103473">
    <property type="entry name" value="MFS general substrate transporter"/>
    <property type="match status" value="1"/>
</dbReference>
<keyword evidence="3 7" id="KW-0812">Transmembrane</keyword>
<feature type="transmembrane region" description="Helical" evidence="7">
    <location>
        <begin position="536"/>
        <end position="557"/>
    </location>
</feature>
<dbReference type="InterPro" id="IPR036259">
    <property type="entry name" value="MFS_trans_sf"/>
</dbReference>
<evidence type="ECO:0000256" key="1">
    <source>
        <dbReference type="ARBA" id="ARBA00004141"/>
    </source>
</evidence>
<dbReference type="GO" id="GO:0022857">
    <property type="term" value="F:transmembrane transporter activity"/>
    <property type="evidence" value="ECO:0007669"/>
    <property type="project" value="InterPro"/>
</dbReference>
<protein>
    <recommendedName>
        <fullName evidence="10">Major facilitator superfamily transporter</fullName>
    </recommendedName>
</protein>
<feature type="transmembrane region" description="Helical" evidence="7">
    <location>
        <begin position="359"/>
        <end position="383"/>
    </location>
</feature>